<reference evidence="1" key="1">
    <citation type="submission" date="2021-01" db="EMBL/GenBank/DDBJ databases">
        <title>Whole genome shotgun sequence of Planobispora rosea NBRC 15558.</title>
        <authorList>
            <person name="Komaki H."/>
            <person name="Tamura T."/>
        </authorList>
    </citation>
    <scope>NUCLEOTIDE SEQUENCE</scope>
    <source>
        <strain evidence="1">NBRC 15558</strain>
    </source>
</reference>
<gene>
    <name evidence="1" type="ORF">Pro02_71730</name>
</gene>
<evidence type="ECO:0000313" key="1">
    <source>
        <dbReference type="EMBL" id="GIH88765.1"/>
    </source>
</evidence>
<evidence type="ECO:0000313" key="2">
    <source>
        <dbReference type="Proteomes" id="UP000655044"/>
    </source>
</evidence>
<protein>
    <submittedName>
        <fullName evidence="1">Uncharacterized protein</fullName>
    </submittedName>
</protein>
<sequence>MNHSCISAGSPSGTAFAGLDSFGCVTGCSLLTVSAPPGPPDGVLVADDTIADLVRHAGTGVTEAVYRHQLRLVIMKGAHTPG</sequence>
<dbReference type="EMBL" id="BOOI01000089">
    <property type="protein sequence ID" value="GIH88765.1"/>
    <property type="molecule type" value="Genomic_DNA"/>
</dbReference>
<dbReference type="Proteomes" id="UP000655044">
    <property type="component" value="Unassembled WGS sequence"/>
</dbReference>
<proteinExistence type="predicted"/>
<comment type="caution">
    <text evidence="1">The sequence shown here is derived from an EMBL/GenBank/DDBJ whole genome shotgun (WGS) entry which is preliminary data.</text>
</comment>
<keyword evidence="2" id="KW-1185">Reference proteome</keyword>
<organism evidence="1 2">
    <name type="scientific">Planobispora rosea</name>
    <dbReference type="NCBI Taxonomy" id="35762"/>
    <lineage>
        <taxon>Bacteria</taxon>
        <taxon>Bacillati</taxon>
        <taxon>Actinomycetota</taxon>
        <taxon>Actinomycetes</taxon>
        <taxon>Streptosporangiales</taxon>
        <taxon>Streptosporangiaceae</taxon>
        <taxon>Planobispora</taxon>
    </lineage>
</organism>
<accession>A0A8J3S9Y5</accession>
<name>A0A8J3S9Y5_PLARO</name>
<dbReference type="AlphaFoldDB" id="A0A8J3S9Y5"/>